<evidence type="ECO:0000313" key="1">
    <source>
        <dbReference type="EMBL" id="MBC1499918.1"/>
    </source>
</evidence>
<name>A0A841Z3Y5_9LIST</name>
<evidence type="ECO:0000313" key="2">
    <source>
        <dbReference type="Proteomes" id="UP000564536"/>
    </source>
</evidence>
<protein>
    <submittedName>
        <fullName evidence="1">Tetratricopeptide repeat protein</fullName>
    </submittedName>
</protein>
<organism evidence="1 2">
    <name type="scientific">Listeria weihenstephanensis</name>
    <dbReference type="NCBI Taxonomy" id="1006155"/>
    <lineage>
        <taxon>Bacteria</taxon>
        <taxon>Bacillati</taxon>
        <taxon>Bacillota</taxon>
        <taxon>Bacilli</taxon>
        <taxon>Bacillales</taxon>
        <taxon>Listeriaceae</taxon>
        <taxon>Listeria</taxon>
    </lineage>
</organism>
<dbReference type="SUPFAM" id="SSF116965">
    <property type="entry name" value="Hypothetical protein MPN330"/>
    <property type="match status" value="1"/>
</dbReference>
<dbReference type="RefSeq" id="WP_185424952.1">
    <property type="nucleotide sequence ID" value="NZ_JAARRL010000005.1"/>
</dbReference>
<reference evidence="1 2" key="1">
    <citation type="submission" date="2020-03" db="EMBL/GenBank/DDBJ databases">
        <title>Soil Listeria distribution.</title>
        <authorList>
            <person name="Liao J."/>
            <person name="Wiedmann M."/>
        </authorList>
    </citation>
    <scope>NUCLEOTIDE SEQUENCE [LARGE SCALE GENOMIC DNA]</scope>
    <source>
        <strain evidence="1 2">FSL L7-1523</strain>
    </source>
</reference>
<proteinExistence type="predicted"/>
<dbReference type="AlphaFoldDB" id="A0A841Z3Y5"/>
<dbReference type="EMBL" id="JAARRL010000005">
    <property type="protein sequence ID" value="MBC1499918.1"/>
    <property type="molecule type" value="Genomic_DNA"/>
</dbReference>
<accession>A0A841Z3Y5</accession>
<dbReference type="Proteomes" id="UP000564536">
    <property type="component" value="Unassembled WGS sequence"/>
</dbReference>
<sequence length="317" mass="36976">MKESDIIFPSIVETFLKQGMNSIDEQEAADIHQFLEMVYAEQPCNEKAVYGLIKIYNAKKEFEQAKEIGQSFIMMDGYNKDILGELSITFLSLNQMDTYFSLVKQHLEKEAQLEDVPNDDFSEESNVIPFPKKIKPRRNIQNFLEWGTAEQLEFLQQARFHDIDSYLEAFQIFLKDAETSPYVKSMVFELLQEKNVDTVFRVKKLGLEGDFNPSKVSVLTDDPFTKELTGALTKRWEHDNPSFLEQLLVIVQLHLFIMYPFQMPSKDVALWSEAYSSWLSQLYGEEPSENVAINPDELIEARRFIEKMEKVQQNYLL</sequence>
<gene>
    <name evidence="1" type="ORF">HB943_04830</name>
</gene>
<comment type="caution">
    <text evidence="1">The sequence shown here is derived from an EMBL/GenBank/DDBJ whole genome shotgun (WGS) entry which is preliminary data.</text>
</comment>